<dbReference type="AlphaFoldDB" id="A0AAN4YRI9"/>
<comment type="caution">
    <text evidence="1">The sequence shown here is derived from an EMBL/GenBank/DDBJ whole genome shotgun (WGS) entry which is preliminary data.</text>
</comment>
<dbReference type="EMBL" id="BSYA01000153">
    <property type="protein sequence ID" value="GMG34938.1"/>
    <property type="molecule type" value="Genomic_DNA"/>
</dbReference>
<organism evidence="1 2">
    <name type="scientific">Aspergillus oryzae</name>
    <name type="common">Yellow koji mold</name>
    <dbReference type="NCBI Taxonomy" id="5062"/>
    <lineage>
        <taxon>Eukaryota</taxon>
        <taxon>Fungi</taxon>
        <taxon>Dikarya</taxon>
        <taxon>Ascomycota</taxon>
        <taxon>Pezizomycotina</taxon>
        <taxon>Eurotiomycetes</taxon>
        <taxon>Eurotiomycetidae</taxon>
        <taxon>Eurotiales</taxon>
        <taxon>Aspergillaceae</taxon>
        <taxon>Aspergillus</taxon>
        <taxon>Aspergillus subgen. Circumdati</taxon>
    </lineage>
</organism>
<reference evidence="1" key="1">
    <citation type="submission" date="2023-04" db="EMBL/GenBank/DDBJ databases">
        <title>Aspergillus oryzae NBRC 4228.</title>
        <authorList>
            <person name="Ichikawa N."/>
            <person name="Sato H."/>
            <person name="Tonouchi N."/>
        </authorList>
    </citation>
    <scope>NUCLEOTIDE SEQUENCE</scope>
    <source>
        <strain evidence="1">NBRC 4228</strain>
    </source>
</reference>
<sequence>MMYLDHQGVAVKQNNEDESSTSNCFPKDKLYVALLEKPGSVSIPRKNIVFEDMTRTLLYKIQVQLDFHYWIPDKANPRRDGLCCGIPSRYLDAIFYSRPNRTTYMAIRSTPHWSDIEKLDAQEGIGIGCLQWVYESLWKYPARTYHTLGGDMVKMSTLSGFWIIGC</sequence>
<gene>
    <name evidence="1" type="ORF">Aory04_001022000</name>
</gene>
<accession>A0AAN4YRI9</accession>
<protein>
    <submittedName>
        <fullName evidence="1">Unnamed protein product</fullName>
    </submittedName>
</protein>
<evidence type="ECO:0000313" key="2">
    <source>
        <dbReference type="Proteomes" id="UP001165205"/>
    </source>
</evidence>
<name>A0AAN4YRI9_ASPOZ</name>
<evidence type="ECO:0000313" key="1">
    <source>
        <dbReference type="EMBL" id="GMG34938.1"/>
    </source>
</evidence>
<dbReference type="Proteomes" id="UP001165205">
    <property type="component" value="Unassembled WGS sequence"/>
</dbReference>
<proteinExistence type="predicted"/>